<evidence type="ECO:0000313" key="12">
    <source>
        <dbReference type="Proteomes" id="UP000604825"/>
    </source>
</evidence>
<feature type="compositionally biased region" description="Low complexity" evidence="7">
    <location>
        <begin position="19"/>
        <end position="28"/>
    </location>
</feature>
<dbReference type="SMART" id="SM00249">
    <property type="entry name" value="PHD"/>
    <property type="match status" value="1"/>
</dbReference>
<dbReference type="InterPro" id="IPR000953">
    <property type="entry name" value="Chromo/chromo_shadow_dom"/>
</dbReference>
<feature type="compositionally biased region" description="Basic and acidic residues" evidence="7">
    <location>
        <begin position="1195"/>
        <end position="1205"/>
    </location>
</feature>
<dbReference type="EMBL" id="CAJGYO010000018">
    <property type="protein sequence ID" value="CAD6338090.1"/>
    <property type="molecule type" value="Genomic_DNA"/>
</dbReference>
<dbReference type="Gene3D" id="3.30.40.10">
    <property type="entry name" value="Zinc/RING finger domain, C3HC4 (zinc finger)"/>
    <property type="match status" value="1"/>
</dbReference>
<feature type="compositionally biased region" description="Polar residues" evidence="7">
    <location>
        <begin position="109"/>
        <end position="132"/>
    </location>
</feature>
<dbReference type="InterPro" id="IPR001650">
    <property type="entry name" value="Helicase_C-like"/>
</dbReference>
<keyword evidence="12" id="KW-1185">Reference proteome</keyword>
<feature type="region of interest" description="Disordered" evidence="7">
    <location>
        <begin position="1709"/>
        <end position="1729"/>
    </location>
</feature>
<dbReference type="InterPro" id="IPR019787">
    <property type="entry name" value="Znf_PHD-finger"/>
</dbReference>
<dbReference type="Pfam" id="PF25029">
    <property type="entry name" value="MOM1"/>
    <property type="match status" value="1"/>
</dbReference>
<proteinExistence type="predicted"/>
<dbReference type="InterPro" id="IPR016197">
    <property type="entry name" value="Chromo-like_dom_sf"/>
</dbReference>
<evidence type="ECO:0000256" key="7">
    <source>
        <dbReference type="SAM" id="MobiDB-lite"/>
    </source>
</evidence>
<feature type="compositionally biased region" description="Polar residues" evidence="7">
    <location>
        <begin position="90"/>
        <end position="100"/>
    </location>
</feature>
<dbReference type="GO" id="GO:0031507">
    <property type="term" value="P:heterochromatin formation"/>
    <property type="evidence" value="ECO:0007669"/>
    <property type="project" value="InterPro"/>
</dbReference>
<evidence type="ECO:0000256" key="3">
    <source>
        <dbReference type="ARBA" id="ARBA00022771"/>
    </source>
</evidence>
<dbReference type="InterPro" id="IPR013083">
    <property type="entry name" value="Znf_RING/FYVE/PHD"/>
</dbReference>
<dbReference type="PANTHER" id="PTHR35116">
    <property type="entry name" value="HELICASE PROTEIN MOM1"/>
    <property type="match status" value="1"/>
</dbReference>
<dbReference type="GO" id="GO:0008270">
    <property type="term" value="F:zinc ion binding"/>
    <property type="evidence" value="ECO:0007669"/>
    <property type="project" value="UniProtKB-KW"/>
</dbReference>
<feature type="compositionally biased region" description="Low complexity" evidence="7">
    <location>
        <begin position="1967"/>
        <end position="1995"/>
    </location>
</feature>
<feature type="region of interest" description="Disordered" evidence="7">
    <location>
        <begin position="1753"/>
        <end position="1781"/>
    </location>
</feature>
<dbReference type="Gene3D" id="6.10.250.1310">
    <property type="match status" value="1"/>
</dbReference>
<feature type="region of interest" description="Disordered" evidence="7">
    <location>
        <begin position="201"/>
        <end position="222"/>
    </location>
</feature>
<evidence type="ECO:0000256" key="6">
    <source>
        <dbReference type="PROSITE-ProRule" id="PRU00146"/>
    </source>
</evidence>
<protein>
    <recommendedName>
        <fullName evidence="13">Helicase protein MOM1</fullName>
    </recommendedName>
</protein>
<feature type="region of interest" description="Disordered" evidence="7">
    <location>
        <begin position="2165"/>
        <end position="2270"/>
    </location>
</feature>
<sequence length="2281" mass="251259">MANTRSRGGGDGPPPPSAPAAASATTTRKLANGRETRSTAAAAAGAQTPNLRRSTRENKGKHKSRQLPATLSSHKSAKTPAKDATAIATPKSTSSPNNPKDSTKKPTRVSRNTIVSPSPSKQDSNGTSTPASTKRKTQDDAQVASTPSKKQKRLMHAKSYVALFNTALEEPESQVLAPLREDEEKASEVQPEGDGTVLAHEESNAPEQPNQEPSNVSASEVLGGHSSDLHETEVILEGDGLKIGSHQSDVVLESCILTETCSLNKAVESIPMLETGEQATGHSNQNSLLELQNSACSTAHHEEANKSVEDGDSIGIQGACTSRNIEAIQCDETGYNDNICVGCRSREISDILKSCGGKGCKRHYHLSCMDPPLDVSLGIWLCIMCIKKRLQFGVYSVSEGIESLWDVKEGAENSKQYFVKYKNLAHVHNQWVSESDIVDSTPQGSDLISKFSKRIHKEKTIRWKQEWAEPHRLLKRRLLMPPIEAEVFFNSLGDKFVYCNVEWLVKWKDLGYEHATWELESSSFLCTPEAEELKRSYEDRFKAARKASDPSKVDKVKGGIFQQLQRLPDGCPPGLDDDHLRSLNQLREFWHNSRGAVFIDDQERVIKTILFVASILPHICRPLLIVSTTTSLSLWETKFNRLAASINVVVYNGEKDVRKSIQDLEFYEDGSVMLQVLLSHPDAILEDIEAIERINWEAVIVDDCQNSRVSKCLEQLKRLPTNFRMVLLSSSLKESIAEHINLLSFLNPEENGTLSVSNGVSFDTAGTLAVLKAKLARYVAFERKADSSKLLEYWVPARLSPVQLEMYCYILLSNSPALRSHSKTDSVGALRNILISLRKCCDHPYLVDQSLQSTLTKDRPITDILDIGVRSCGKLLLLDRMLQQIKIQGLRVLILSQSGGGSGNPMGDILDDFVRQRFGYESYERVERGLLLQKKQTAMNMFNDKTKGRFIFLIDSRACGPSIKLSSVDAIIIYGSDWNPMNDLRALQKVSMESQSEPVPIFRFYSSCTVEEKALILAKHDHILDSNILNITPSLSHCLLSWGASFLFNRLEELQNPSYSNVSGDELFMDNVALEFLSKLLSKVELSTEPGNAAISQAYLRGSFYSRAIVVAGESEGISSVDGDLPKFCAYWLSLLNGRSPHWQHISEPAQRSRRKIHNVEQQLKNTEEQLKIPTEETDEARIKRRRMGEIMDSSPKDPPGKNKDTAILPENNTPSSSHQISVEDTWQELERNNLHGTQKGLHIQLKPELSKLYKLLQLPENVKSLCEEFLEYILKNHQISQEPKGILHAFNLALCWRAASLSKHKINHTESLTLAVKNLNYECKEELAEFVYAKLKILKRKFARRAGEVSKQNSMASVSNISTCEQDTSVRLRNDELIPSQVTLTDDNFENGSHHEATGDFWTEEMVSGERELLSDPVTHGGERLSRDELLSKIMDKRIKLVDKVFSLRGRSIQDKHSNEVSFLDMHRQKEVAKLKGACSLVVEHLRSSQNHTAQEDGDGKIKLIIEWFTMLLYAFLEHMKCQRNRLDMQQSASRIKESQLKEETLQAAKCGQLDQNFDQHIPLPDFEFAMEEFRHFREVVGSCHVHAAALASESLDDNSAMEITLVRSANASEVIEEEALNRPAEVLVQGPAPEVAGPSVNRICNYSDGINSQGDASLAVPSLEPSSDDLRSTDHVEENTVGSPVQGETSEHLGDAAMEVETGNRNTALADSPHFDTPALTAPSRQATLPVSREIEMQSNLVDQCAQQSLVSSQPLQGEPEQADLSSAASAQPLQSERQQSIPLSNNLLERAQLDQSQPNYQTDVAPGSVQSAELFPVTSMMFNHPPIDPEPLKNELHKLRLNMDALNKVHEMKKTQLQTECSQELEKVKRKYDLLIKEHDSTHLQQKKALDDFYEKVQRNQSLAEDFRAKFISPSAAQGAAKAHTPPVRHTPQATPQVMRPPVLDPSASSIALSSACRPPVPRPRVQAPQVDQPSSSLSQLSRPSLPSLQVVQPPNLEQGNLFRATSTTLSHMPPPRGSYGVQSELAPRSPAPHLQFRSPRAHSMPPGNQQRLPATRVEAMSSRTQPVLAASSCPSDIHAGQLAASAMSSLHSVLPSTSLPSSLRPSHLAQRVPPTPNPTLQAAAPSGSNTTMPSIPTGMHPPDSGSLSLDAWLTANLGLSDDASTAPTKNTASLGLSSDAPRAAPATNTASLGLSSDVPRGMAPATNKASLGLSSDVPRGMAPATNTASLRLSSDSPRATVPATSTASLRLSSDSPGAMAPATNCPEIHVVCLSDDE</sequence>
<accession>A0A811SBD2</accession>
<dbReference type="InterPro" id="IPR056882">
    <property type="entry name" value="MOM1_dom"/>
</dbReference>
<dbReference type="SMART" id="SM00298">
    <property type="entry name" value="CHROMO"/>
    <property type="match status" value="2"/>
</dbReference>
<reference evidence="11" key="1">
    <citation type="submission" date="2020-10" db="EMBL/GenBank/DDBJ databases">
        <authorList>
            <person name="Han B."/>
            <person name="Lu T."/>
            <person name="Zhao Q."/>
            <person name="Huang X."/>
            <person name="Zhao Y."/>
        </authorList>
    </citation>
    <scope>NUCLEOTIDE SEQUENCE</scope>
</reference>
<feature type="domain" description="PHD-type" evidence="9">
    <location>
        <begin position="337"/>
        <end position="388"/>
    </location>
</feature>
<dbReference type="PROSITE" id="PS50013">
    <property type="entry name" value="CHROMO_2"/>
    <property type="match status" value="1"/>
</dbReference>
<dbReference type="InterPro" id="IPR001965">
    <property type="entry name" value="Znf_PHD"/>
</dbReference>
<dbReference type="Gene3D" id="3.40.50.300">
    <property type="entry name" value="P-loop containing nucleotide triphosphate hydrolases"/>
    <property type="match status" value="1"/>
</dbReference>
<name>A0A811SBD2_9POAL</name>
<evidence type="ECO:0000313" key="11">
    <source>
        <dbReference type="EMBL" id="CAD6338090.1"/>
    </source>
</evidence>
<feature type="domain" description="Chromo" evidence="8">
    <location>
        <begin position="483"/>
        <end position="549"/>
    </location>
</feature>
<dbReference type="PROSITE" id="PS50016">
    <property type="entry name" value="ZF_PHD_2"/>
    <property type="match status" value="1"/>
</dbReference>
<evidence type="ECO:0000256" key="4">
    <source>
        <dbReference type="ARBA" id="ARBA00022801"/>
    </source>
</evidence>
<dbReference type="InterPro" id="IPR038718">
    <property type="entry name" value="SNF2-like_sf"/>
</dbReference>
<dbReference type="PROSITE" id="PS51194">
    <property type="entry name" value="HELICASE_CTER"/>
    <property type="match status" value="1"/>
</dbReference>
<dbReference type="Proteomes" id="UP000604825">
    <property type="component" value="Unassembled WGS sequence"/>
</dbReference>
<feature type="region of interest" description="Disordered" evidence="7">
    <location>
        <begin position="1176"/>
        <end position="1219"/>
    </location>
</feature>
<feature type="compositionally biased region" description="Polar residues" evidence="7">
    <location>
        <begin position="2166"/>
        <end position="2180"/>
    </location>
</feature>
<dbReference type="SUPFAM" id="SSF54160">
    <property type="entry name" value="Chromo domain-like"/>
    <property type="match status" value="2"/>
</dbReference>
<feature type="region of interest" description="Disordered" evidence="7">
    <location>
        <begin position="1918"/>
        <end position="1996"/>
    </location>
</feature>
<dbReference type="InterPro" id="IPR049730">
    <property type="entry name" value="SNF2/RAD54-like_C"/>
</dbReference>
<keyword evidence="3 6" id="KW-0863">Zinc-finger</keyword>
<gene>
    <name evidence="11" type="ORF">NCGR_LOCUS62188</name>
</gene>
<feature type="region of interest" description="Disordered" evidence="7">
    <location>
        <begin position="1657"/>
        <end position="1693"/>
    </location>
</feature>
<dbReference type="GO" id="GO:0005524">
    <property type="term" value="F:ATP binding"/>
    <property type="evidence" value="ECO:0007669"/>
    <property type="project" value="InterPro"/>
</dbReference>
<comment type="caution">
    <text evidence="11">The sequence shown here is derived from an EMBL/GenBank/DDBJ whole genome shotgun (WGS) entry which is preliminary data.</text>
</comment>
<dbReference type="Pfam" id="PF00176">
    <property type="entry name" value="SNF2-rel_dom"/>
    <property type="match status" value="1"/>
</dbReference>
<evidence type="ECO:0000256" key="2">
    <source>
        <dbReference type="ARBA" id="ARBA00022737"/>
    </source>
</evidence>
<feature type="region of interest" description="Disordered" evidence="7">
    <location>
        <begin position="2097"/>
        <end position="2148"/>
    </location>
</feature>
<keyword evidence="5" id="KW-0862">Zinc</keyword>
<feature type="domain" description="Helicase C-terminal" evidence="10">
    <location>
        <begin position="877"/>
        <end position="1040"/>
    </location>
</feature>
<feature type="compositionally biased region" description="Low complexity" evidence="7">
    <location>
        <begin position="1765"/>
        <end position="1778"/>
    </location>
</feature>
<keyword evidence="4" id="KW-0378">Hydrolase</keyword>
<keyword evidence="2" id="KW-0677">Repeat</keyword>
<feature type="compositionally biased region" description="Basic and acidic residues" evidence="7">
    <location>
        <begin position="1670"/>
        <end position="1680"/>
    </location>
</feature>
<feature type="region of interest" description="Disordered" evidence="7">
    <location>
        <begin position="2010"/>
        <end position="2055"/>
    </location>
</feature>
<evidence type="ECO:0000259" key="8">
    <source>
        <dbReference type="PROSITE" id="PS50013"/>
    </source>
</evidence>
<dbReference type="CDD" id="cd15489">
    <property type="entry name" value="PHD_SF"/>
    <property type="match status" value="1"/>
</dbReference>
<dbReference type="SUPFAM" id="SSF52540">
    <property type="entry name" value="P-loop containing nucleoside triphosphate hydrolases"/>
    <property type="match status" value="2"/>
</dbReference>
<dbReference type="Gene3D" id="3.40.50.10810">
    <property type="entry name" value="Tandem AAA-ATPase domain"/>
    <property type="match status" value="1"/>
</dbReference>
<evidence type="ECO:0000259" key="9">
    <source>
        <dbReference type="PROSITE" id="PS50016"/>
    </source>
</evidence>
<dbReference type="GO" id="GO:0016787">
    <property type="term" value="F:hydrolase activity"/>
    <property type="evidence" value="ECO:0007669"/>
    <property type="project" value="UniProtKB-KW"/>
</dbReference>
<keyword evidence="1" id="KW-0479">Metal-binding</keyword>
<dbReference type="Gene3D" id="2.40.50.40">
    <property type="match status" value="2"/>
</dbReference>
<feature type="compositionally biased region" description="Polar residues" evidence="7">
    <location>
        <begin position="205"/>
        <end position="218"/>
    </location>
</feature>
<dbReference type="InterPro" id="IPR039322">
    <property type="entry name" value="MOM1"/>
</dbReference>
<evidence type="ECO:0000256" key="5">
    <source>
        <dbReference type="ARBA" id="ARBA00022833"/>
    </source>
</evidence>
<dbReference type="InterPro" id="IPR000330">
    <property type="entry name" value="SNF2_N"/>
</dbReference>
<dbReference type="CDD" id="cd18793">
    <property type="entry name" value="SF2_C_SNF"/>
    <property type="match status" value="1"/>
</dbReference>
<dbReference type="PANTHER" id="PTHR35116:SF2">
    <property type="entry name" value="ATP-DEPENDENT HELICASE FAMILY PROTEIN-RELATED"/>
    <property type="match status" value="1"/>
</dbReference>
<evidence type="ECO:0000256" key="1">
    <source>
        <dbReference type="ARBA" id="ARBA00022723"/>
    </source>
</evidence>
<evidence type="ECO:0008006" key="13">
    <source>
        <dbReference type="Google" id="ProtNLM"/>
    </source>
</evidence>
<feature type="compositionally biased region" description="Low complexity" evidence="7">
    <location>
        <begin position="2097"/>
        <end position="2112"/>
    </location>
</feature>
<organism evidence="11 12">
    <name type="scientific">Miscanthus lutarioriparius</name>
    <dbReference type="NCBI Taxonomy" id="422564"/>
    <lineage>
        <taxon>Eukaryota</taxon>
        <taxon>Viridiplantae</taxon>
        <taxon>Streptophyta</taxon>
        <taxon>Embryophyta</taxon>
        <taxon>Tracheophyta</taxon>
        <taxon>Spermatophyta</taxon>
        <taxon>Magnoliopsida</taxon>
        <taxon>Liliopsida</taxon>
        <taxon>Poales</taxon>
        <taxon>Poaceae</taxon>
        <taxon>PACMAD clade</taxon>
        <taxon>Panicoideae</taxon>
        <taxon>Andropogonodae</taxon>
        <taxon>Andropogoneae</taxon>
        <taxon>Saccharinae</taxon>
        <taxon>Miscanthus</taxon>
    </lineage>
</organism>
<evidence type="ECO:0000259" key="10">
    <source>
        <dbReference type="PROSITE" id="PS51194"/>
    </source>
</evidence>
<dbReference type="OrthoDB" id="885191at2759"/>
<feature type="region of interest" description="Disordered" evidence="7">
    <location>
        <begin position="1"/>
        <end position="155"/>
    </location>
</feature>
<feature type="compositionally biased region" description="Polar residues" evidence="7">
    <location>
        <begin position="2228"/>
        <end position="2259"/>
    </location>
</feature>
<dbReference type="InterPro" id="IPR027417">
    <property type="entry name" value="P-loop_NTPase"/>
</dbReference>